<name>A0A6U3NR12_9STRA</name>
<dbReference type="InterPro" id="IPR000717">
    <property type="entry name" value="PCI_dom"/>
</dbReference>
<dbReference type="EMBL" id="HBGN01000715">
    <property type="protein sequence ID" value="CAD9314042.1"/>
    <property type="molecule type" value="Transcribed_RNA"/>
</dbReference>
<reference evidence="2" key="1">
    <citation type="submission" date="2021-01" db="EMBL/GenBank/DDBJ databases">
        <authorList>
            <person name="Corre E."/>
            <person name="Pelletier E."/>
            <person name="Niang G."/>
            <person name="Scheremetjew M."/>
            <person name="Finn R."/>
            <person name="Kale V."/>
            <person name="Holt S."/>
            <person name="Cochrane G."/>
            <person name="Meng A."/>
            <person name="Brown T."/>
            <person name="Cohen L."/>
        </authorList>
    </citation>
    <scope>NUCLEOTIDE SEQUENCE</scope>
    <source>
        <strain evidence="2">Pop2</strain>
    </source>
</reference>
<dbReference type="GO" id="GO:0000973">
    <property type="term" value="P:post-transcriptional tethering of RNA polymerase II gene DNA at nuclear periphery"/>
    <property type="evidence" value="ECO:0007669"/>
    <property type="project" value="TreeGrafter"/>
</dbReference>
<dbReference type="Gene3D" id="1.10.10.10">
    <property type="entry name" value="Winged helix-like DNA-binding domain superfamily/Winged helix DNA-binding domain"/>
    <property type="match status" value="1"/>
</dbReference>
<dbReference type="PROSITE" id="PS50250">
    <property type="entry name" value="PCI"/>
    <property type="match status" value="1"/>
</dbReference>
<organism evidence="2">
    <name type="scientific">Ditylum brightwellii</name>
    <dbReference type="NCBI Taxonomy" id="49249"/>
    <lineage>
        <taxon>Eukaryota</taxon>
        <taxon>Sar</taxon>
        <taxon>Stramenopiles</taxon>
        <taxon>Ochrophyta</taxon>
        <taxon>Bacillariophyta</taxon>
        <taxon>Mediophyceae</taxon>
        <taxon>Lithodesmiophycidae</taxon>
        <taxon>Lithodesmiales</taxon>
        <taxon>Lithodesmiaceae</taxon>
        <taxon>Ditylum</taxon>
    </lineage>
</organism>
<dbReference type="SMART" id="SM00753">
    <property type="entry name" value="PAM"/>
    <property type="match status" value="1"/>
</dbReference>
<gene>
    <name evidence="2" type="ORF">DBRI1063_LOCUS448</name>
</gene>
<dbReference type="PANTHER" id="PTHR12732">
    <property type="entry name" value="UNCHARACTERIZED PROTEASOME COMPONENT REGION PCI-CONTAINING"/>
    <property type="match status" value="1"/>
</dbReference>
<dbReference type="PANTHER" id="PTHR12732:SF0">
    <property type="entry name" value="PCI DOMAIN-CONTAINING PROTEIN 2"/>
    <property type="match status" value="1"/>
</dbReference>
<protein>
    <recommendedName>
        <fullName evidence="1">PCI domain-containing protein</fullName>
    </recommendedName>
</protein>
<dbReference type="GO" id="GO:0006368">
    <property type="term" value="P:transcription elongation by RNA polymerase II"/>
    <property type="evidence" value="ECO:0007669"/>
    <property type="project" value="TreeGrafter"/>
</dbReference>
<accession>A0A6U3NR12</accession>
<dbReference type="InterPro" id="IPR036388">
    <property type="entry name" value="WH-like_DNA-bd_sf"/>
</dbReference>
<dbReference type="GO" id="GO:0016973">
    <property type="term" value="P:poly(A)+ mRNA export from nucleus"/>
    <property type="evidence" value="ECO:0007669"/>
    <property type="project" value="TreeGrafter"/>
</dbReference>
<evidence type="ECO:0000313" key="2">
    <source>
        <dbReference type="EMBL" id="CAD9314042.1"/>
    </source>
</evidence>
<evidence type="ECO:0000259" key="1">
    <source>
        <dbReference type="PROSITE" id="PS50250"/>
    </source>
</evidence>
<dbReference type="Pfam" id="PF01399">
    <property type="entry name" value="PCI"/>
    <property type="match status" value="1"/>
</dbReference>
<feature type="domain" description="PCI" evidence="1">
    <location>
        <begin position="223"/>
        <end position="403"/>
    </location>
</feature>
<dbReference type="AlphaFoldDB" id="A0A6U3NR12"/>
<dbReference type="GO" id="GO:0003690">
    <property type="term" value="F:double-stranded DNA binding"/>
    <property type="evidence" value="ECO:0007669"/>
    <property type="project" value="InterPro"/>
</dbReference>
<dbReference type="GO" id="GO:0070390">
    <property type="term" value="C:transcription export complex 2"/>
    <property type="evidence" value="ECO:0007669"/>
    <property type="project" value="TreeGrafter"/>
</dbReference>
<sequence length="413" mass="46918">MSSYQQRRKLKKDELKSALSTKDPYRVAAVLEIPSLSSSSSSGAGVVDRGIGKEEHLKIDNVEWGGVLGNLIEACECALEGNVIKCYEAHSSLHSSLNSVFASTPGNWLLPALHTTCRNTHTIAIAADVQHYRTTGRNDHSKLQNAVTLLQESFSKTLNDRKEYKPGAPLDENGSKKAGVLYIVNRLFAMYFRLNTLRLCKNLLRPIESRSLHEVSENKGDKVTYRYYVGRLAMFEDQYDVAEEHLDYALKHCYRGARGNKKRILNYLLPVKLLRGRLPTQYLLQKYSLHEFIPLVHGIRTGDLRTFNDGLQKYQDLFIRRGTYLLLEKCKTVCYRNLFKRVSVVTQRAQLPLNQVATSFKWLGMSIDLDEVECILANLIFRGYVRGYISHSKRILVLSKKDPFPVSAVVARG</sequence>
<proteinExistence type="predicted"/>
<dbReference type="InterPro" id="IPR045114">
    <property type="entry name" value="Csn12-like"/>
</dbReference>
<dbReference type="GO" id="GO:0003723">
    <property type="term" value="F:RNA binding"/>
    <property type="evidence" value="ECO:0007669"/>
    <property type="project" value="InterPro"/>
</dbReference>